<evidence type="ECO:0000256" key="4">
    <source>
        <dbReference type="ARBA" id="ARBA00022643"/>
    </source>
</evidence>
<proteinExistence type="inferred from homology"/>
<evidence type="ECO:0000313" key="8">
    <source>
        <dbReference type="Proteomes" id="UP001454086"/>
    </source>
</evidence>
<keyword evidence="5" id="KW-0560">Oxidoreductase</keyword>
<dbReference type="PANTHER" id="PTHR43673:SF2">
    <property type="entry name" value="NITROREDUCTASE"/>
    <property type="match status" value="1"/>
</dbReference>
<accession>A0ABV1DB35</accession>
<dbReference type="PANTHER" id="PTHR43673">
    <property type="entry name" value="NAD(P)H NITROREDUCTASE YDGI-RELATED"/>
    <property type="match status" value="1"/>
</dbReference>
<evidence type="ECO:0000256" key="3">
    <source>
        <dbReference type="ARBA" id="ARBA00022630"/>
    </source>
</evidence>
<comment type="similarity">
    <text evidence="2">Belongs to the nitroreductase family.</text>
</comment>
<sequence>MDILEAIMQRRSTRCFSSRMVPDELLKELVKAGALAPSASNLQAWQFYLLTDPALVRRVDLFSPGLSGNPPVIMAICSDMEYAAKHGSPNSEVYGCIMDASMAAENIMLRAVELGLGTCAIKSYNEAAVRKLLKLPPHYRMELLISIGYPEGAPRQRRLRPMEELLHYNADQTEASK</sequence>
<name>A0ABV1DB35_9FIRM</name>
<evidence type="ECO:0000313" key="7">
    <source>
        <dbReference type="EMBL" id="MEQ2427586.1"/>
    </source>
</evidence>
<comment type="caution">
    <text evidence="7">The sequence shown here is derived from an EMBL/GenBank/DDBJ whole genome shotgun (WGS) entry which is preliminary data.</text>
</comment>
<evidence type="ECO:0000256" key="5">
    <source>
        <dbReference type="ARBA" id="ARBA00023002"/>
    </source>
</evidence>
<feature type="domain" description="Nitroreductase" evidence="6">
    <location>
        <begin position="7"/>
        <end position="59"/>
    </location>
</feature>
<evidence type="ECO:0000256" key="1">
    <source>
        <dbReference type="ARBA" id="ARBA00001917"/>
    </source>
</evidence>
<reference evidence="7 8" key="1">
    <citation type="submission" date="2024-03" db="EMBL/GenBank/DDBJ databases">
        <title>Human intestinal bacterial collection.</title>
        <authorList>
            <person name="Pauvert C."/>
            <person name="Hitch T.C.A."/>
            <person name="Clavel T."/>
        </authorList>
    </citation>
    <scope>NUCLEOTIDE SEQUENCE [LARGE SCALE GENOMIC DNA]</scope>
    <source>
        <strain evidence="7 8">CLA-SR-H021</strain>
    </source>
</reference>
<evidence type="ECO:0000259" key="6">
    <source>
        <dbReference type="Pfam" id="PF00881"/>
    </source>
</evidence>
<dbReference type="EMBL" id="JBBMFM010000114">
    <property type="protein sequence ID" value="MEQ2427586.1"/>
    <property type="molecule type" value="Genomic_DNA"/>
</dbReference>
<comment type="cofactor">
    <cofactor evidence="1">
        <name>FMN</name>
        <dbReference type="ChEBI" id="CHEBI:58210"/>
    </cofactor>
</comment>
<keyword evidence="3" id="KW-0285">Flavoprotein</keyword>
<feature type="domain" description="Nitroreductase" evidence="6">
    <location>
        <begin position="71"/>
        <end position="149"/>
    </location>
</feature>
<protein>
    <submittedName>
        <fullName evidence="7">Nitroreductase family protein</fullName>
    </submittedName>
</protein>
<gene>
    <name evidence="7" type="ORF">WMQ36_21715</name>
</gene>
<evidence type="ECO:0000256" key="2">
    <source>
        <dbReference type="ARBA" id="ARBA00007118"/>
    </source>
</evidence>
<dbReference type="InterPro" id="IPR029479">
    <property type="entry name" value="Nitroreductase"/>
</dbReference>
<dbReference type="InterPro" id="IPR000415">
    <property type="entry name" value="Nitroreductase-like"/>
</dbReference>
<keyword evidence="8" id="KW-1185">Reference proteome</keyword>
<dbReference type="Proteomes" id="UP001454086">
    <property type="component" value="Unassembled WGS sequence"/>
</dbReference>
<dbReference type="RefSeq" id="WP_040381927.1">
    <property type="nucleotide sequence ID" value="NZ_JBBMFM010000114.1"/>
</dbReference>
<dbReference type="SUPFAM" id="SSF55469">
    <property type="entry name" value="FMN-dependent nitroreductase-like"/>
    <property type="match status" value="1"/>
</dbReference>
<dbReference type="Pfam" id="PF00881">
    <property type="entry name" value="Nitroreductase"/>
    <property type="match status" value="2"/>
</dbReference>
<keyword evidence="4" id="KW-0288">FMN</keyword>
<dbReference type="Gene3D" id="3.40.109.10">
    <property type="entry name" value="NADH Oxidase"/>
    <property type="match status" value="1"/>
</dbReference>
<organism evidence="7 8">
    <name type="scientific">Enterocloster hominis</name>
    <name type="common">ex Hitch et al. 2024</name>
    <dbReference type="NCBI Taxonomy" id="1917870"/>
    <lineage>
        <taxon>Bacteria</taxon>
        <taxon>Bacillati</taxon>
        <taxon>Bacillota</taxon>
        <taxon>Clostridia</taxon>
        <taxon>Lachnospirales</taxon>
        <taxon>Lachnospiraceae</taxon>
        <taxon>Enterocloster</taxon>
    </lineage>
</organism>